<reference evidence="12 13" key="1">
    <citation type="journal article" date="2018" name="MBio">
        <title>Comparative Genomics Reveals the Core Gene Toolbox for the Fungus-Insect Symbiosis.</title>
        <authorList>
            <person name="Wang Y."/>
            <person name="Stata M."/>
            <person name="Wang W."/>
            <person name="Stajich J.E."/>
            <person name="White M.M."/>
            <person name="Moncalvo J.M."/>
        </authorList>
    </citation>
    <scope>NUCLEOTIDE SEQUENCE [LARGE SCALE GENOMIC DNA]</scope>
    <source>
        <strain evidence="12 13">SWE-8-4</strain>
    </source>
</reference>
<feature type="transmembrane region" description="Helical" evidence="10">
    <location>
        <begin position="656"/>
        <end position="674"/>
    </location>
</feature>
<comment type="pathway">
    <text evidence="2">Protein modification; protein glycosylation.</text>
</comment>
<evidence type="ECO:0000256" key="3">
    <source>
        <dbReference type="ARBA" id="ARBA00010288"/>
    </source>
</evidence>
<feature type="transmembrane region" description="Helical" evidence="10">
    <location>
        <begin position="626"/>
        <end position="644"/>
    </location>
</feature>
<evidence type="ECO:0000256" key="10">
    <source>
        <dbReference type="RuleBase" id="RU365067"/>
    </source>
</evidence>
<protein>
    <recommendedName>
        <fullName evidence="8 10">Man(5)GlcNAc(2)-PP-dolichol translocation protein RFT1</fullName>
    </recommendedName>
</protein>
<dbReference type="GO" id="GO:0034203">
    <property type="term" value="P:glycolipid translocation"/>
    <property type="evidence" value="ECO:0007669"/>
    <property type="project" value="TreeGrafter"/>
</dbReference>
<evidence type="ECO:0000256" key="4">
    <source>
        <dbReference type="ARBA" id="ARBA00022692"/>
    </source>
</evidence>
<feature type="transmembrane region" description="Helical" evidence="10">
    <location>
        <begin position="450"/>
        <end position="476"/>
    </location>
</feature>
<comment type="subcellular location">
    <subcellularLocation>
        <location evidence="1 10">Endoplasmic reticulum membrane</location>
        <topology evidence="1 10">Multi-pass membrane protein</topology>
    </subcellularLocation>
</comment>
<name>A0A2T9Y9M3_9FUNG</name>
<feature type="transmembrane region" description="Helical" evidence="10">
    <location>
        <begin position="587"/>
        <end position="606"/>
    </location>
</feature>
<feature type="transmembrane region" description="Helical" evidence="10">
    <location>
        <begin position="206"/>
        <end position="229"/>
    </location>
</feature>
<dbReference type="PANTHER" id="PTHR13117:SF5">
    <property type="entry name" value="PROTEIN RFT1 HOMOLOG"/>
    <property type="match status" value="1"/>
</dbReference>
<dbReference type="InterPro" id="IPR007594">
    <property type="entry name" value="RFT1"/>
</dbReference>
<evidence type="ECO:0000256" key="6">
    <source>
        <dbReference type="ARBA" id="ARBA00022989"/>
    </source>
</evidence>
<dbReference type="Proteomes" id="UP000245383">
    <property type="component" value="Unassembled WGS sequence"/>
</dbReference>
<feature type="transmembrane region" description="Helical" evidence="10">
    <location>
        <begin position="158"/>
        <end position="186"/>
    </location>
</feature>
<gene>
    <name evidence="12" type="ORF">BB561_005598</name>
</gene>
<dbReference type="OrthoDB" id="9979195at2759"/>
<evidence type="ECO:0000313" key="12">
    <source>
        <dbReference type="EMBL" id="PVU89025.1"/>
    </source>
</evidence>
<dbReference type="EMBL" id="MBFR01000345">
    <property type="protein sequence ID" value="PVU89025.1"/>
    <property type="molecule type" value="Genomic_DNA"/>
</dbReference>
<evidence type="ECO:0000256" key="8">
    <source>
        <dbReference type="ARBA" id="ARBA00044793"/>
    </source>
</evidence>
<organism evidence="12 13">
    <name type="scientific">Smittium simulii</name>
    <dbReference type="NCBI Taxonomy" id="133385"/>
    <lineage>
        <taxon>Eukaryota</taxon>
        <taxon>Fungi</taxon>
        <taxon>Fungi incertae sedis</taxon>
        <taxon>Zoopagomycota</taxon>
        <taxon>Kickxellomycotina</taxon>
        <taxon>Harpellomycetes</taxon>
        <taxon>Harpellales</taxon>
        <taxon>Legeriomycetaceae</taxon>
        <taxon>Smittium</taxon>
    </lineage>
</organism>
<dbReference type="PANTHER" id="PTHR13117">
    <property type="entry name" value="ENDOPLASMIC RETICULUM MULTISPAN TRANSMEMBRANE PROTEIN-RELATED"/>
    <property type="match status" value="1"/>
</dbReference>
<evidence type="ECO:0000256" key="2">
    <source>
        <dbReference type="ARBA" id="ARBA00004922"/>
    </source>
</evidence>
<keyword evidence="10" id="KW-0813">Transport</keyword>
<keyword evidence="7 10" id="KW-0472">Membrane</keyword>
<evidence type="ECO:0000256" key="7">
    <source>
        <dbReference type="ARBA" id="ARBA00023136"/>
    </source>
</evidence>
<evidence type="ECO:0000256" key="5">
    <source>
        <dbReference type="ARBA" id="ARBA00022824"/>
    </source>
</evidence>
<feature type="region of interest" description="Disordered" evidence="11">
    <location>
        <begin position="1"/>
        <end position="25"/>
    </location>
</feature>
<evidence type="ECO:0000256" key="1">
    <source>
        <dbReference type="ARBA" id="ARBA00004477"/>
    </source>
</evidence>
<comment type="similarity">
    <text evidence="3 10">Belongs to the RFT1 family.</text>
</comment>
<dbReference type="GO" id="GO:0006488">
    <property type="term" value="P:dolichol-linked oligosaccharide biosynthetic process"/>
    <property type="evidence" value="ECO:0007669"/>
    <property type="project" value="InterPro"/>
</dbReference>
<evidence type="ECO:0000256" key="11">
    <source>
        <dbReference type="SAM" id="MobiDB-lite"/>
    </source>
</evidence>
<comment type="caution">
    <text evidence="10">Lacks conserved residue(s) required for the propagation of feature annotation.</text>
</comment>
<sequence length="690" mass="77969">MSANNHKPQSALRKRNHNKSSNTLNSITSEKNNAIEISSKDLKTDVVSTTILNSKYLMLLQIFSRLMSFTLNQLILPYTTAEVFGLVSVQFVFLHSTILFLCREGFRSALLRSTFQNLNQKNDSSKYDKSKSLTQNEILQKNKNSKNSSFSKDTESQIILNLGLIPAAIGVPFTIIACFFFVKSFFSVSQFSTSMDDITINADSRNYILSVSLYGLSAIIELCSEPIYVLIQYKLLFQIRALAEMSANLFGCLCTFLLVSNHSQILQNLYVKSLIKFIRFDWILNCSGESWVVFSFAFSQLVYSSILFCFYFFTSIQSKAIKWKFFIPRKIFVDSSPDTNSNGFYFDARLLNLAKQFTIQSVIKHFLTEGDKMVISIISNKKDTGLYALAANYGSLPARMLFQPIEESSKAMFSKLGSDSYAKKAQITDVKVGTDGYQLKNKKNKLDEMGYFLSILLKFHMIFAMFVLVFGFTYISQLISLVLKGKLSDPGLTTVILAYIAYLPFLAMNGILEAFAVATATKDQVKSYTKAMAFFSVFYCIFIVLLDWYLFPLWLSVSNFYFNMLAALGFSTKALKIITLKSEVPGFGAISLVIANMFNMTMRIFWCVKYSIKYFGSSKSQNILYAALPSKYTTSYMLLVYMLLQALKSIMVSSPIKFFFTGTAVGLLSLIITYKSESDLISSLKSSLKK</sequence>
<comment type="caution">
    <text evidence="12">The sequence shown here is derived from an EMBL/GenBank/DDBJ whole genome shotgun (WGS) entry which is preliminary data.</text>
</comment>
<keyword evidence="5 10" id="KW-0256">Endoplasmic reticulum</keyword>
<dbReference type="STRING" id="133385.A0A2T9Y9M3"/>
<dbReference type="AlphaFoldDB" id="A0A2T9Y9M3"/>
<feature type="transmembrane region" description="Helical" evidence="10">
    <location>
        <begin position="291"/>
        <end position="314"/>
    </location>
</feature>
<feature type="transmembrane region" description="Helical" evidence="10">
    <location>
        <begin position="496"/>
        <end position="519"/>
    </location>
</feature>
<dbReference type="GO" id="GO:0005789">
    <property type="term" value="C:endoplasmic reticulum membrane"/>
    <property type="evidence" value="ECO:0007669"/>
    <property type="project" value="UniProtKB-SubCell"/>
</dbReference>
<accession>A0A2T9Y9M3</accession>
<keyword evidence="6 10" id="KW-1133">Transmembrane helix</keyword>
<keyword evidence="13" id="KW-1185">Reference proteome</keyword>
<comment type="function">
    <text evidence="9 10">Intramembrane glycolipid transporter that operates in the biosynthetic pathway of dolichol-linked oligosaccharides, the glycan precursors employed in protein asparagine (N)-glycosylation. The sequential addition of sugars to dolichol pyrophosphate produces dolichol-linked oligosaccharides containing fourteen sugars, including two GlcNAcs, nine mannoses and three glucoses. Once assembled, the oligosaccharide is transferred from the lipid to nascent proteins by oligosaccharyltransferases. The assembly of dolichol-linked oligosaccharides begins on the cytosolic side of the endoplasmic reticulum membrane and finishes in its lumen. RFT1 could mediate the translocation of the cytosolically oriented intermediate DolPP-GlcNAc2Man5, produced by ALG11, into the ER lumen where dolichol-linked oligosaccharides assembly continues. However, the intramembrane lipid transporter activity could not be confirmed in vitro.</text>
</comment>
<evidence type="ECO:0000313" key="13">
    <source>
        <dbReference type="Proteomes" id="UP000245383"/>
    </source>
</evidence>
<dbReference type="Pfam" id="PF04506">
    <property type="entry name" value="Rft-1"/>
    <property type="match status" value="2"/>
</dbReference>
<proteinExistence type="inferred from homology"/>
<evidence type="ECO:0000256" key="9">
    <source>
        <dbReference type="ARBA" id="ARBA00045912"/>
    </source>
</evidence>
<feature type="transmembrane region" description="Helical" evidence="10">
    <location>
        <begin position="531"/>
        <end position="551"/>
    </location>
</feature>
<keyword evidence="4 10" id="KW-0812">Transmembrane</keyword>